<evidence type="ECO:0000313" key="2">
    <source>
        <dbReference type="EMBL" id="CAB0020018.1"/>
    </source>
</evidence>
<feature type="region of interest" description="Disordered" evidence="1">
    <location>
        <begin position="274"/>
        <end position="322"/>
    </location>
</feature>
<reference evidence="2 3" key="1">
    <citation type="submission" date="2020-02" db="EMBL/GenBank/DDBJ databases">
        <authorList>
            <person name="Ferguson B K."/>
        </authorList>
    </citation>
    <scope>NUCLEOTIDE SEQUENCE [LARGE SCALE GENOMIC DNA]</scope>
</reference>
<sequence>MKAPVRDLVQAEGGDTSWRKGWRSAIKDHFPEDVSAGRKLRLCHDHTDGEKPTGHLTDEGGYCRTGAGQRLPPVVGRWVDSGTKRLVHLRHFDGPMALRIFHRFRAPAVRYILDPLIRKKINRNTNIREKETFDHAYFVGATRRIGSISCDCRTPTRPAPCSRAKSACSRVKRSSSGWRRPLTPERVYSRKELEGDDPLPPGSKNMSAERGRDAENGSEKIGDQYFSERYADEQTEKRTGSDERAVENVTIEREVSSTIGTLIPKIRMLIPKGDRNESLASDGPAARNRSQRRSTRSIAENDDVEIRVSAGPPQPEQQRRGLGRLIASSRFTHQSSIGEREECDLIAAVDDFLQVDPR</sequence>
<keyword evidence="3" id="KW-1185">Reference proteome</keyword>
<evidence type="ECO:0000256" key="1">
    <source>
        <dbReference type="SAM" id="MobiDB-lite"/>
    </source>
</evidence>
<gene>
    <name evidence="2" type="ORF">NTEN_LOCUS23634</name>
</gene>
<feature type="compositionally biased region" description="Basic and acidic residues" evidence="1">
    <location>
        <begin position="207"/>
        <end position="222"/>
    </location>
</feature>
<name>A0A6H5HNM0_9HEMI</name>
<evidence type="ECO:0000313" key="3">
    <source>
        <dbReference type="Proteomes" id="UP000479000"/>
    </source>
</evidence>
<dbReference type="AlphaFoldDB" id="A0A6H5HNM0"/>
<accession>A0A6H5HNM0</accession>
<proteinExistence type="predicted"/>
<protein>
    <submittedName>
        <fullName evidence="2">Uncharacterized protein</fullName>
    </submittedName>
</protein>
<feature type="compositionally biased region" description="Basic and acidic residues" evidence="1">
    <location>
        <begin position="229"/>
        <end position="244"/>
    </location>
</feature>
<dbReference type="Proteomes" id="UP000479000">
    <property type="component" value="Unassembled WGS sequence"/>
</dbReference>
<dbReference type="OrthoDB" id="269872at2759"/>
<feature type="region of interest" description="Disordered" evidence="1">
    <location>
        <begin position="173"/>
        <end position="244"/>
    </location>
</feature>
<dbReference type="EMBL" id="CADCXU010034793">
    <property type="protein sequence ID" value="CAB0020018.1"/>
    <property type="molecule type" value="Genomic_DNA"/>
</dbReference>
<organism evidence="2 3">
    <name type="scientific">Nesidiocoris tenuis</name>
    <dbReference type="NCBI Taxonomy" id="355587"/>
    <lineage>
        <taxon>Eukaryota</taxon>
        <taxon>Metazoa</taxon>
        <taxon>Ecdysozoa</taxon>
        <taxon>Arthropoda</taxon>
        <taxon>Hexapoda</taxon>
        <taxon>Insecta</taxon>
        <taxon>Pterygota</taxon>
        <taxon>Neoptera</taxon>
        <taxon>Paraneoptera</taxon>
        <taxon>Hemiptera</taxon>
        <taxon>Heteroptera</taxon>
        <taxon>Panheteroptera</taxon>
        <taxon>Cimicomorpha</taxon>
        <taxon>Miridae</taxon>
        <taxon>Dicyphina</taxon>
        <taxon>Nesidiocoris</taxon>
    </lineage>
</organism>